<reference evidence="1" key="1">
    <citation type="journal article" date="2021" name="Proc. Natl. Acad. Sci. U.S.A.">
        <title>A Catalog of Tens of Thousands of Viruses from Human Metagenomes Reveals Hidden Associations with Chronic Diseases.</title>
        <authorList>
            <person name="Tisza M.J."/>
            <person name="Buck C.B."/>
        </authorList>
    </citation>
    <scope>NUCLEOTIDE SEQUENCE</scope>
    <source>
        <strain evidence="1">CtB3v5</strain>
    </source>
</reference>
<name>A0A8S5M8Z2_9CAUD</name>
<protein>
    <submittedName>
        <fullName evidence="1">Uncharacterized protein</fullName>
    </submittedName>
</protein>
<sequence length="55" mass="6272">MEGVKEADPVRALINPNKLKADYDEKILSTGFENGFKAGDVFEWCNTGTYWLIYL</sequence>
<dbReference type="EMBL" id="BK014849">
    <property type="protein sequence ID" value="DAD78710.1"/>
    <property type="molecule type" value="Genomic_DNA"/>
</dbReference>
<proteinExistence type="predicted"/>
<accession>A0A8S5M8Z2</accession>
<organism evidence="1">
    <name type="scientific">Siphoviridae sp. ctB3v5</name>
    <dbReference type="NCBI Taxonomy" id="2826186"/>
    <lineage>
        <taxon>Viruses</taxon>
        <taxon>Duplodnaviria</taxon>
        <taxon>Heunggongvirae</taxon>
        <taxon>Uroviricota</taxon>
        <taxon>Caudoviricetes</taxon>
    </lineage>
</organism>
<evidence type="ECO:0000313" key="1">
    <source>
        <dbReference type="EMBL" id="DAD78710.1"/>
    </source>
</evidence>